<dbReference type="InterPro" id="IPR009836">
    <property type="entry name" value="GRDP-like"/>
</dbReference>
<dbReference type="Pfam" id="PF03071">
    <property type="entry name" value="GNT-I"/>
    <property type="match status" value="1"/>
</dbReference>
<keyword evidence="6" id="KW-0808">Transferase</keyword>
<dbReference type="eggNOG" id="KOG2198">
    <property type="taxonomic scope" value="Eukaryota"/>
</dbReference>
<evidence type="ECO:0000256" key="11">
    <source>
        <dbReference type="ARBA" id="ARBA00023016"/>
    </source>
</evidence>
<comment type="catalytic activity">
    <reaction evidence="16">
        <text>N(4)-(alpha-D-Man-(1-&gt;3)-[alpha-D-Man-(1-&gt;3)-[alpha-D-Man-(1-&gt;6)]-alpha-D-Man-(1-&gt;6)]-beta-D-Man-(1-&gt;4)-beta-D-GlcNAc-(1-&gt;4)-beta-D-GlcNAc)-L-asparaginyl-[protein] (N-glucan mannose isomer 5A1,2) + UDP-N-acetyl-alpha-D-glucosamine = N(4)-{beta-D-GlcNAc-(1-&gt;2)-alpha-D-Man-(1-&gt;3)-[alpha-D-Man-(1-&gt;3)-[alpha-D-Man-(1-&gt;6)]-alpha-D-Man-(1-&gt;6)]-beta-D-Man-(1-&gt;4)-beta-D-GlcNAc-(1-&gt;4)-beta-D-GlcNAc}-L-asparaginyl-[protein] + UDP + H(+)</text>
        <dbReference type="Rhea" id="RHEA:11456"/>
        <dbReference type="Rhea" id="RHEA-COMP:14367"/>
        <dbReference type="Rhea" id="RHEA-COMP:14368"/>
        <dbReference type="ChEBI" id="CHEBI:15378"/>
        <dbReference type="ChEBI" id="CHEBI:57705"/>
        <dbReference type="ChEBI" id="CHEBI:58223"/>
        <dbReference type="ChEBI" id="CHEBI:59087"/>
        <dbReference type="ChEBI" id="CHEBI:60625"/>
        <dbReference type="EC" id="2.4.1.101"/>
    </reaction>
</comment>
<keyword evidence="18" id="KW-1185">Reference proteome</keyword>
<dbReference type="eggNOG" id="KOG0748">
    <property type="taxonomic scope" value="Eukaryota"/>
</dbReference>
<sequence length="359" mass="40526">MMLIKRSNLLIPQTKRTCTTNLMVANNEGQHFPSCNTKRTLSVASEINPQKPIALTSLLQPRNTSSSTELLIATVVSTMALHSKEPSTVPPLDSEWVWHCHRLDPAISEPANISALEKCTTYDLVSTVKRQSPFYYQVSRAHVDNDVFLQEAVARYKAFLYLIKGNRERSIKLFCVPTYDIDLIWHTHQLHAHSYCNDLTKMIGKVLDYILGNITSLPPRTFAQMPLAAVVIMARSRTDYLERTVKSVLTYQSPVASKHPLFISQDGSDQAVKSKALSYNQLTYMQHLDFEPVITERPGELIAYYKIAPSSWNDNGQKQFVQDVMIPGKFDIAGHSHQLFHVLMVVGAFTHYRAGLCVS</sequence>
<dbReference type="EMBL" id="GL348719">
    <property type="protein sequence ID" value="EFH45232.1"/>
    <property type="molecule type" value="Genomic_DNA"/>
</dbReference>
<gene>
    <name evidence="17" type="ORF">ARALYDRAFT_912565</name>
</gene>
<feature type="binding site" evidence="15">
    <location>
        <position position="337"/>
    </location>
    <ligand>
        <name>Zn(2+)</name>
        <dbReference type="ChEBI" id="CHEBI:29105"/>
    </ligand>
</feature>
<keyword evidence="10" id="KW-1133">Transmembrane helix</keyword>
<dbReference type="UniPathway" id="UPA00378"/>
<keyword evidence="15" id="KW-0862">Zinc</keyword>
<keyword evidence="12 16" id="KW-0333">Golgi apparatus</keyword>
<evidence type="ECO:0000256" key="15">
    <source>
        <dbReference type="PIRSR" id="PIRSR604254-1"/>
    </source>
</evidence>
<proteinExistence type="inferred from homology"/>
<reference evidence="18" key="1">
    <citation type="journal article" date="2011" name="Nat. Genet.">
        <title>The Arabidopsis lyrata genome sequence and the basis of rapid genome size change.</title>
        <authorList>
            <person name="Hu T.T."/>
            <person name="Pattyn P."/>
            <person name="Bakker E.G."/>
            <person name="Cao J."/>
            <person name="Cheng J.-F."/>
            <person name="Clark R.M."/>
            <person name="Fahlgren N."/>
            <person name="Fawcett J.A."/>
            <person name="Grimwood J."/>
            <person name="Gundlach H."/>
            <person name="Haberer G."/>
            <person name="Hollister J.D."/>
            <person name="Ossowski S."/>
            <person name="Ottilar R.P."/>
            <person name="Salamov A.A."/>
            <person name="Schneeberger K."/>
            <person name="Spannagl M."/>
            <person name="Wang X."/>
            <person name="Yang L."/>
            <person name="Nasrallah M.E."/>
            <person name="Bergelson J."/>
            <person name="Carrington J.C."/>
            <person name="Gaut B.S."/>
            <person name="Schmutz J."/>
            <person name="Mayer K.F.X."/>
            <person name="Van de Peer Y."/>
            <person name="Grigoriev I.V."/>
            <person name="Nordborg M."/>
            <person name="Weigel D."/>
            <person name="Guo Y.-L."/>
        </authorList>
    </citation>
    <scope>NUCLEOTIDE SEQUENCE [LARGE SCALE GENOMIC DNA]</scope>
    <source>
        <strain evidence="18">cv. MN47</strain>
    </source>
</reference>
<name>D7MA18_ARALL</name>
<dbReference type="AlphaFoldDB" id="D7MA18"/>
<evidence type="ECO:0000256" key="16">
    <source>
        <dbReference type="RuleBase" id="RU368119"/>
    </source>
</evidence>
<evidence type="ECO:0000256" key="12">
    <source>
        <dbReference type="ARBA" id="ARBA00023034"/>
    </source>
</evidence>
<evidence type="ECO:0000256" key="8">
    <source>
        <dbReference type="ARBA" id="ARBA00022723"/>
    </source>
</evidence>
<dbReference type="InterPro" id="IPR004139">
    <property type="entry name" value="Glyco_trans_13"/>
</dbReference>
<dbReference type="Gene3D" id="3.90.550.10">
    <property type="entry name" value="Spore Coat Polysaccharide Biosynthesis Protein SpsA, Chain A"/>
    <property type="match status" value="1"/>
</dbReference>
<dbReference type="HOGENOM" id="CLU_772424_0_0_1"/>
<dbReference type="GO" id="GO:0030145">
    <property type="term" value="F:manganese ion binding"/>
    <property type="evidence" value="ECO:0007669"/>
    <property type="project" value="UniProtKB-UniRule"/>
</dbReference>
<evidence type="ECO:0000256" key="13">
    <source>
        <dbReference type="ARBA" id="ARBA00023136"/>
    </source>
</evidence>
<comment type="similarity">
    <text evidence="4 16">Belongs to the glycosyltransferase 13 family.</text>
</comment>
<evidence type="ECO:0000313" key="18">
    <source>
        <dbReference type="Proteomes" id="UP000008694"/>
    </source>
</evidence>
<evidence type="ECO:0000256" key="1">
    <source>
        <dbReference type="ARBA" id="ARBA00004141"/>
    </source>
</evidence>
<feature type="binding site" evidence="15">
    <location>
        <position position="341"/>
    </location>
    <ligand>
        <name>Zn(2+)</name>
        <dbReference type="ChEBI" id="CHEBI:29105"/>
    </ligand>
</feature>
<comment type="cofactor">
    <cofactor evidence="16">
        <name>Mn(2+)</name>
        <dbReference type="ChEBI" id="CHEBI:29035"/>
    </cofactor>
    <text evidence="16">The cofactor is mostly bound to the substrate.</text>
</comment>
<evidence type="ECO:0000256" key="7">
    <source>
        <dbReference type="ARBA" id="ARBA00022692"/>
    </source>
</evidence>
<comment type="function">
    <text evidence="16">Initiates complex N-linked carbohydrate formation. Essential for the conversion of high-mannose to hybrid and complex N-glycans.</text>
</comment>
<dbReference type="GO" id="GO:0009744">
    <property type="term" value="P:response to sucrose"/>
    <property type="evidence" value="ECO:0007669"/>
    <property type="project" value="UniProtKB-ARBA"/>
</dbReference>
<keyword evidence="8 15" id="KW-0479">Metal-binding</keyword>
<dbReference type="InterPro" id="IPR029044">
    <property type="entry name" value="Nucleotide-diphossugar_trans"/>
</dbReference>
<dbReference type="GO" id="GO:0003827">
    <property type="term" value="F:alpha-1,3-mannosylglycoprotein 2-beta-N-acetylglucosaminyltransferase activity"/>
    <property type="evidence" value="ECO:0007669"/>
    <property type="project" value="UniProtKB-UniRule"/>
</dbReference>
<dbReference type="eggNOG" id="KOG1413">
    <property type="taxonomic scope" value="Eukaryota"/>
</dbReference>
<dbReference type="PANTHER" id="PTHR34365">
    <property type="entry name" value="ENOLASE (DUF1399)"/>
    <property type="match status" value="1"/>
</dbReference>
<keyword evidence="14 16" id="KW-0464">Manganese</keyword>
<evidence type="ECO:0000256" key="10">
    <source>
        <dbReference type="ARBA" id="ARBA00022989"/>
    </source>
</evidence>
<evidence type="ECO:0000256" key="3">
    <source>
        <dbReference type="ARBA" id="ARBA00004922"/>
    </source>
</evidence>
<dbReference type="Gramene" id="scaffold_700307.1">
    <property type="protein sequence ID" value="scaffold_700307.1"/>
    <property type="gene ID" value="scaffold_700307.1"/>
</dbReference>
<evidence type="ECO:0000256" key="6">
    <source>
        <dbReference type="ARBA" id="ARBA00022679"/>
    </source>
</evidence>
<dbReference type="PANTHER" id="PTHR34365:SF6">
    <property type="entry name" value="GLYCINE-RICH DOMAIN-CONTAINING PROTEIN 2"/>
    <property type="match status" value="1"/>
</dbReference>
<dbReference type="Pfam" id="PF07173">
    <property type="entry name" value="GRDP-like"/>
    <property type="match status" value="1"/>
</dbReference>
<comment type="pathway">
    <text evidence="3 16">Protein modification; protein glycosylation.</text>
</comment>
<evidence type="ECO:0000256" key="14">
    <source>
        <dbReference type="ARBA" id="ARBA00023211"/>
    </source>
</evidence>
<protein>
    <recommendedName>
        <fullName evidence="16">Alpha-1,3-mannosyl-glycoprotein 2-beta-N-acetylglucosaminyltransferase</fullName>
        <shortName evidence="16">GNT-I</shortName>
        <shortName evidence="16">GlcNAc-T I</shortName>
        <ecNumber evidence="16">2.4.1.101</ecNumber>
    </recommendedName>
    <alternativeName>
        <fullName evidence="16">N-glycosyl-oligosaccharide-glycoprotein N-acetylglucosaminyltransferase I</fullName>
    </alternativeName>
</protein>
<evidence type="ECO:0000256" key="2">
    <source>
        <dbReference type="ARBA" id="ARBA00004323"/>
    </source>
</evidence>
<dbReference type="Proteomes" id="UP000008694">
    <property type="component" value="Unassembled WGS sequence"/>
</dbReference>
<evidence type="ECO:0000256" key="4">
    <source>
        <dbReference type="ARBA" id="ARBA00006492"/>
    </source>
</evidence>
<dbReference type="GO" id="GO:0009725">
    <property type="term" value="P:response to hormone"/>
    <property type="evidence" value="ECO:0007669"/>
    <property type="project" value="UniProtKB-ARBA"/>
</dbReference>
<dbReference type="InterPro" id="IPR004254">
    <property type="entry name" value="AdipoR/HlyIII-related"/>
</dbReference>
<evidence type="ECO:0000256" key="9">
    <source>
        <dbReference type="ARBA" id="ARBA00022968"/>
    </source>
</evidence>
<keyword evidence="11" id="KW-0346">Stress response</keyword>
<accession>D7MA18</accession>
<dbReference type="STRING" id="81972.D7MA18"/>
<dbReference type="GO" id="GO:0000139">
    <property type="term" value="C:Golgi membrane"/>
    <property type="evidence" value="ECO:0007669"/>
    <property type="project" value="UniProtKB-SubCell"/>
</dbReference>
<keyword evidence="7" id="KW-0812">Transmembrane</keyword>
<keyword evidence="13" id="KW-0472">Membrane</keyword>
<keyword evidence="5 16" id="KW-0328">Glycosyltransferase</keyword>
<evidence type="ECO:0000313" key="17">
    <source>
        <dbReference type="EMBL" id="EFH45232.1"/>
    </source>
</evidence>
<evidence type="ECO:0000256" key="5">
    <source>
        <dbReference type="ARBA" id="ARBA00022676"/>
    </source>
</evidence>
<comment type="subcellular location">
    <subcellularLocation>
        <location evidence="2 16">Golgi apparatus membrane</location>
        <topology evidence="2 16">Single-pass type II membrane protein</topology>
    </subcellularLocation>
    <subcellularLocation>
        <location evidence="1">Membrane</location>
        <topology evidence="1">Multi-pass membrane protein</topology>
    </subcellularLocation>
</comment>
<organism evidence="18">
    <name type="scientific">Arabidopsis lyrata subsp. lyrata</name>
    <name type="common">Lyre-leaved rock-cress</name>
    <dbReference type="NCBI Taxonomy" id="81972"/>
    <lineage>
        <taxon>Eukaryota</taxon>
        <taxon>Viridiplantae</taxon>
        <taxon>Streptophyta</taxon>
        <taxon>Embryophyta</taxon>
        <taxon>Tracheophyta</taxon>
        <taxon>Spermatophyta</taxon>
        <taxon>Magnoliopsida</taxon>
        <taxon>eudicotyledons</taxon>
        <taxon>Gunneridae</taxon>
        <taxon>Pentapetalae</taxon>
        <taxon>rosids</taxon>
        <taxon>malvids</taxon>
        <taxon>Brassicales</taxon>
        <taxon>Brassicaceae</taxon>
        <taxon>Camelineae</taxon>
        <taxon>Arabidopsis</taxon>
    </lineage>
</organism>
<dbReference type="Pfam" id="PF03006">
    <property type="entry name" value="HlyIII"/>
    <property type="match status" value="1"/>
</dbReference>
<dbReference type="EC" id="2.4.1.101" evidence="16"/>
<keyword evidence="9 16" id="KW-0735">Signal-anchor</keyword>